<feature type="transmembrane region" description="Helical" evidence="1">
    <location>
        <begin position="64"/>
        <end position="86"/>
    </location>
</feature>
<keyword evidence="1" id="KW-0472">Membrane</keyword>
<dbReference type="AlphaFoldDB" id="A0A0D9Y4N0"/>
<evidence type="ECO:0000259" key="2">
    <source>
        <dbReference type="Pfam" id="PF13968"/>
    </source>
</evidence>
<dbReference type="InterPro" id="IPR007658">
    <property type="entry name" value="DUF594"/>
</dbReference>
<evidence type="ECO:0000313" key="4">
    <source>
        <dbReference type="Proteomes" id="UP000026961"/>
    </source>
</evidence>
<feature type="domain" description="DUF4220" evidence="2">
    <location>
        <begin position="69"/>
        <end position="500"/>
    </location>
</feature>
<dbReference type="EnsemblPlants" id="OGLUM01G07000.1">
    <property type="protein sequence ID" value="OGLUM01G07000.1"/>
    <property type="gene ID" value="OGLUM01G07000"/>
</dbReference>
<organism evidence="3">
    <name type="scientific">Oryza glumipatula</name>
    <dbReference type="NCBI Taxonomy" id="40148"/>
    <lineage>
        <taxon>Eukaryota</taxon>
        <taxon>Viridiplantae</taxon>
        <taxon>Streptophyta</taxon>
        <taxon>Embryophyta</taxon>
        <taxon>Tracheophyta</taxon>
        <taxon>Spermatophyta</taxon>
        <taxon>Magnoliopsida</taxon>
        <taxon>Liliopsida</taxon>
        <taxon>Poales</taxon>
        <taxon>Poaceae</taxon>
        <taxon>BOP clade</taxon>
        <taxon>Oryzoideae</taxon>
        <taxon>Oryzeae</taxon>
        <taxon>Oryzinae</taxon>
        <taxon>Oryza</taxon>
    </lineage>
</organism>
<sequence length="765" mass="84716">MAFELELGPPPNTTMDSMSVRYLLNQIGSDRTTHIQILATVGGALLGFQALLGYRRRRSSNKLFLVLLWAAYTVSSNVVSYTVGLVQSVAERDRYSVQQWWAVGLLLLLGSADTMSAFTRGDAEQSKGMMAQHAVQTVLVLWVLVTRANNAILLESSSRGVNWEWTITLSVCWLYSIVKMGQRIKAMRMASSSHGLVRAAKVVADYMHDTVDAWDRDCGHGGDGGTAARDLDSVDMGPYKYLVHGEEGRSTPPSEQTDYRTRVPEDGTVVTIDKIWRCDGELLVSSGDGVVGDKRRARARALKDTCLSFALFKLLKRRFCGLEVAEAGHQKARDFVVAGLLAGDDYERAFRVVELELSFAHDFFYTKYPALFPTSAVLHVARFVSLLAFLKLFYDFTYTASYTAKFFKDISAVGIFSSFNDFLFISMILGVEVMQQLSTGYSDWAVVHFVCDYVRRVDKNNKKRHGGGFGFRQAVIKRLAARRARTSRHWQNKLGQYSLLYHSSAGNCLSWLTGRLLEPKVVRLPREVKVAVLRSFKESGGRLAVGRSLDSRLRWACDGLLPPSTQLQSDTHWKTRAHTHTVLVWHIATTMCDHLDAAAAADDDENGADRLVATRLSGYCAYLLAFVPEMLPDHSYTATLVLDAAVQEARKHLVDATAMADKCKKLRVLGESSGGGRDGILMDGARLGSQLMAASYDTRRRWKLLAEVWAELVLFLAPSENADAHAESLARGGEFMTHIWALLTHAGILDRDPEAAAPPAGATAV</sequence>
<dbReference type="Pfam" id="PF04578">
    <property type="entry name" value="DUF594"/>
    <property type="match status" value="1"/>
</dbReference>
<protein>
    <recommendedName>
        <fullName evidence="2">DUF4220 domain-containing protein</fullName>
    </recommendedName>
</protein>
<reference evidence="3" key="3">
    <citation type="submission" date="2018-05" db="EMBL/GenBank/DDBJ databases">
        <title>OgluRS3 (Oryza glumaepatula Reference Sequence Version 3).</title>
        <authorList>
            <person name="Zhang J."/>
            <person name="Kudrna D."/>
            <person name="Lee S."/>
            <person name="Talag J."/>
            <person name="Welchert J."/>
            <person name="Wing R.A."/>
        </authorList>
    </citation>
    <scope>NUCLEOTIDE SEQUENCE [LARGE SCALE GENOMIC DNA]</scope>
</reference>
<evidence type="ECO:0000313" key="3">
    <source>
        <dbReference type="EnsemblPlants" id="OGLUM01G07000.1"/>
    </source>
</evidence>
<proteinExistence type="predicted"/>
<dbReference type="Proteomes" id="UP000026961">
    <property type="component" value="Chromosome 1"/>
</dbReference>
<dbReference type="InterPro" id="IPR025315">
    <property type="entry name" value="DUF4220"/>
</dbReference>
<dbReference type="Gramene" id="OGLUM01G07000.1">
    <property type="protein sequence ID" value="OGLUM01G07000.1"/>
    <property type="gene ID" value="OGLUM01G07000"/>
</dbReference>
<reference evidence="3" key="2">
    <citation type="submission" date="2015-04" db="UniProtKB">
        <authorList>
            <consortium name="EnsemblPlants"/>
        </authorList>
    </citation>
    <scope>IDENTIFICATION</scope>
</reference>
<reference evidence="3" key="1">
    <citation type="submission" date="2013-08" db="EMBL/GenBank/DDBJ databases">
        <title>Oryza genome evolution.</title>
        <authorList>
            <person name="Wing R.A."/>
            <person name="Panaud O."/>
            <person name="Oliveira A.C."/>
        </authorList>
    </citation>
    <scope>NUCLEOTIDE SEQUENCE</scope>
</reference>
<accession>A0A0D9Y4N0</accession>
<dbReference type="Pfam" id="PF13968">
    <property type="entry name" value="DUF4220"/>
    <property type="match status" value="1"/>
</dbReference>
<name>A0A0D9Y4N0_9ORYZ</name>
<keyword evidence="1" id="KW-0812">Transmembrane</keyword>
<dbReference type="STRING" id="40148.A0A0D9Y4N0"/>
<dbReference type="eggNOG" id="ENOG502QSWW">
    <property type="taxonomic scope" value="Eukaryota"/>
</dbReference>
<dbReference type="PANTHER" id="PTHR31325">
    <property type="entry name" value="OS01G0798800 PROTEIN-RELATED"/>
    <property type="match status" value="1"/>
</dbReference>
<feature type="transmembrane region" description="Helical" evidence="1">
    <location>
        <begin position="33"/>
        <end position="52"/>
    </location>
</feature>
<evidence type="ECO:0000256" key="1">
    <source>
        <dbReference type="SAM" id="Phobius"/>
    </source>
</evidence>
<keyword evidence="1" id="KW-1133">Transmembrane helix</keyword>
<keyword evidence="4" id="KW-1185">Reference proteome</keyword>
<dbReference type="HOGENOM" id="CLU_008762_1_1_1"/>